<protein>
    <submittedName>
        <fullName evidence="1">Uncharacterized protein OSJNBa0049O12.11</fullName>
    </submittedName>
</protein>
<dbReference type="AlphaFoldDB" id="Q948G3"/>
<evidence type="ECO:0000313" key="1">
    <source>
        <dbReference type="EMBL" id="AAK98699.1"/>
    </source>
</evidence>
<reference evidence="1" key="1">
    <citation type="submission" date="2001-09" db="EMBL/GenBank/DDBJ databases">
        <title>Genomic Sequence for Oryza sativa, Nipponbare strain, clone OSJNBa0049O12, from chromosome 2, complete sequence.</title>
        <authorList>
            <person name="Spiegel L."/>
            <person name="Nascimento L."/>
            <person name="de la Bastide M."/>
            <person name="Kirchoff K."/>
            <person name="Preston R."/>
            <person name="King L."/>
            <person name="Vil M.D."/>
            <person name="Baker J."/>
            <person name="Zutavern T."/>
            <person name="Santos L."/>
            <person name="Miller B."/>
            <person name="Kuit K."/>
            <person name="Cunnius D.M."/>
            <person name="Balija V."/>
            <person name="Shah R."/>
            <person name="Bahret A."/>
            <person name="Bell M."/>
            <person name="Yang C."/>
            <person name="Palmer L."/>
            <person name="O'Shaughnessy A."/>
            <person name="Dedhia N."/>
            <person name="McCombie W.R."/>
        </authorList>
    </citation>
    <scope>NUCLEOTIDE SEQUENCE</scope>
    <source>
        <strain evidence="1">Nipponbare</strain>
    </source>
</reference>
<sequence>MATACQLVPAGRRDAGQWHVGFMRRRQGGVLNTVISGLKIPS</sequence>
<organism evidence="1">
    <name type="scientific">Oryza sativa</name>
    <name type="common">Rice</name>
    <dbReference type="NCBI Taxonomy" id="4530"/>
    <lineage>
        <taxon>Eukaryota</taxon>
        <taxon>Viridiplantae</taxon>
        <taxon>Streptophyta</taxon>
        <taxon>Embryophyta</taxon>
        <taxon>Tracheophyta</taxon>
        <taxon>Spermatophyta</taxon>
        <taxon>Magnoliopsida</taxon>
        <taxon>Liliopsida</taxon>
        <taxon>Poales</taxon>
        <taxon>Poaceae</taxon>
        <taxon>BOP clade</taxon>
        <taxon>Oryzoideae</taxon>
        <taxon>Oryzeae</taxon>
        <taxon>Oryzinae</taxon>
        <taxon>Oryza</taxon>
    </lineage>
</organism>
<accession>Q948G3</accession>
<proteinExistence type="predicted"/>
<name>Q948G3_ORYSA</name>
<dbReference type="EMBL" id="AC069158">
    <property type="protein sequence ID" value="AAK98699.1"/>
    <property type="molecule type" value="Genomic_DNA"/>
</dbReference>
<gene>
    <name evidence="1" type="primary">OSJNBa0049O12.11</name>
</gene>